<dbReference type="PANTHER" id="PTHR11061">
    <property type="entry name" value="RNA M5U METHYLTRANSFERASE"/>
    <property type="match status" value="1"/>
</dbReference>
<dbReference type="Proteomes" id="UP001157947">
    <property type="component" value="Unassembled WGS sequence"/>
</dbReference>
<evidence type="ECO:0000256" key="2">
    <source>
        <dbReference type="ARBA" id="ARBA00022679"/>
    </source>
</evidence>
<accession>A0AA45WPZ3</accession>
<dbReference type="SUPFAM" id="SSF53335">
    <property type="entry name" value="S-adenosyl-L-methionine-dependent methyltransferases"/>
    <property type="match status" value="1"/>
</dbReference>
<comment type="caution">
    <text evidence="7">The sequence shown here is derived from an EMBL/GenBank/DDBJ whole genome shotgun (WGS) entry which is preliminary data.</text>
</comment>
<dbReference type="PANTHER" id="PTHR11061:SF30">
    <property type="entry name" value="TRNA (URACIL(54)-C(5))-METHYLTRANSFERASE"/>
    <property type="match status" value="1"/>
</dbReference>
<proteinExistence type="inferred from homology"/>
<keyword evidence="2 4" id="KW-0808">Transferase</keyword>
<gene>
    <name evidence="7" type="ORF">SAMN06264868_1286</name>
</gene>
<feature type="active site" description="Nucleophile" evidence="4">
    <location>
        <position position="375"/>
    </location>
</feature>
<dbReference type="AlphaFoldDB" id="A0AA45WPZ3"/>
<keyword evidence="1 4" id="KW-0489">Methyltransferase</keyword>
<feature type="active site" evidence="5">
    <location>
        <position position="375"/>
    </location>
</feature>
<dbReference type="InterPro" id="IPR030390">
    <property type="entry name" value="MeTrfase_TrmA_AS"/>
</dbReference>
<evidence type="ECO:0000256" key="3">
    <source>
        <dbReference type="ARBA" id="ARBA00022691"/>
    </source>
</evidence>
<dbReference type="Gene3D" id="3.40.50.150">
    <property type="entry name" value="Vaccinia Virus protein VP39"/>
    <property type="match status" value="1"/>
</dbReference>
<feature type="binding site" evidence="4">
    <location>
        <position position="301"/>
    </location>
    <ligand>
        <name>S-adenosyl-L-methionine</name>
        <dbReference type="ChEBI" id="CHEBI:59789"/>
    </ligand>
</feature>
<dbReference type="Gene3D" id="2.40.50.1070">
    <property type="match status" value="1"/>
</dbReference>
<protein>
    <submittedName>
        <fullName evidence="7">23S rRNA (Uracil1939-C5)-methyltransferase</fullName>
    </submittedName>
</protein>
<keyword evidence="8" id="KW-1185">Reference proteome</keyword>
<feature type="binding site" evidence="4">
    <location>
        <position position="280"/>
    </location>
    <ligand>
        <name>S-adenosyl-L-methionine</name>
        <dbReference type="ChEBI" id="CHEBI:59789"/>
    </ligand>
</feature>
<dbReference type="InterPro" id="IPR010280">
    <property type="entry name" value="U5_MeTrfase_fam"/>
</dbReference>
<evidence type="ECO:0000313" key="8">
    <source>
        <dbReference type="Proteomes" id="UP001157947"/>
    </source>
</evidence>
<dbReference type="PROSITE" id="PS51687">
    <property type="entry name" value="SAM_MT_RNA_M5U"/>
    <property type="match status" value="1"/>
</dbReference>
<keyword evidence="3 4" id="KW-0949">S-adenosyl-L-methionine</keyword>
<evidence type="ECO:0000256" key="1">
    <source>
        <dbReference type="ARBA" id="ARBA00022603"/>
    </source>
</evidence>
<dbReference type="InterPro" id="IPR002792">
    <property type="entry name" value="TRAM_dom"/>
</dbReference>
<organism evidence="7 8">
    <name type="scientific">Venenivibrio stagnispumantis</name>
    <dbReference type="NCBI Taxonomy" id="407998"/>
    <lineage>
        <taxon>Bacteria</taxon>
        <taxon>Pseudomonadati</taxon>
        <taxon>Aquificota</taxon>
        <taxon>Aquificia</taxon>
        <taxon>Aquificales</taxon>
        <taxon>Hydrogenothermaceae</taxon>
        <taxon>Venenivibrio</taxon>
    </lineage>
</organism>
<dbReference type="Pfam" id="PF05958">
    <property type="entry name" value="tRNA_U5-meth_tr"/>
    <property type="match status" value="1"/>
</dbReference>
<feature type="domain" description="TRAM" evidence="6">
    <location>
        <begin position="1"/>
        <end position="50"/>
    </location>
</feature>
<feature type="binding site" evidence="4">
    <location>
        <position position="254"/>
    </location>
    <ligand>
        <name>S-adenosyl-L-methionine</name>
        <dbReference type="ChEBI" id="CHEBI:59789"/>
    </ligand>
</feature>
<dbReference type="PROSITE" id="PS01230">
    <property type="entry name" value="TRMA_1"/>
    <property type="match status" value="1"/>
</dbReference>
<dbReference type="EMBL" id="FXTX01000028">
    <property type="protein sequence ID" value="SMP23047.1"/>
    <property type="molecule type" value="Genomic_DNA"/>
</dbReference>
<dbReference type="SUPFAM" id="SSF50249">
    <property type="entry name" value="Nucleic acid-binding proteins"/>
    <property type="match status" value="1"/>
</dbReference>
<dbReference type="RefSeq" id="WP_265134055.1">
    <property type="nucleotide sequence ID" value="NZ_FXTX01000028.1"/>
</dbReference>
<reference evidence="7" key="1">
    <citation type="submission" date="2017-05" db="EMBL/GenBank/DDBJ databases">
        <authorList>
            <person name="Varghese N."/>
            <person name="Submissions S."/>
        </authorList>
    </citation>
    <scope>NUCLEOTIDE SEQUENCE</scope>
    <source>
        <strain evidence="7">DSM 18763</strain>
    </source>
</reference>
<evidence type="ECO:0000259" key="6">
    <source>
        <dbReference type="PROSITE" id="PS50926"/>
    </source>
</evidence>
<dbReference type="InterPro" id="IPR012340">
    <property type="entry name" value="NA-bd_OB-fold"/>
</dbReference>
<feature type="binding site" evidence="4">
    <location>
        <position position="347"/>
    </location>
    <ligand>
        <name>S-adenosyl-L-methionine</name>
        <dbReference type="ChEBI" id="CHEBI:59789"/>
    </ligand>
</feature>
<dbReference type="GO" id="GO:0070475">
    <property type="term" value="P:rRNA base methylation"/>
    <property type="evidence" value="ECO:0007669"/>
    <property type="project" value="TreeGrafter"/>
</dbReference>
<name>A0AA45WPZ3_9AQUI</name>
<evidence type="ECO:0000313" key="7">
    <source>
        <dbReference type="EMBL" id="SMP23047.1"/>
    </source>
</evidence>
<dbReference type="CDD" id="cd02440">
    <property type="entry name" value="AdoMet_MTases"/>
    <property type="match status" value="1"/>
</dbReference>
<sequence>MKIEKLVYGGFGIGREEGKVYFVPYVLPDEEVVVSPIKEKKEYIEAKLKEIIEENPDRTKPECEYFGLCGGCDYLHIKYQAQLKYKKAILQEIFQRIAKIDIEIDNIIPSENQYFYRNKTQLKVDTKSGKIGFYKKNLNEVVEIDKCLLVSEEINPVITNLKKVIPLLPVLPKEIHIFSNQKEILLKFIYKKEPRKIILTKDRVKKFISPLVVGFGDYVEKDGKIEKLRFVGQDYLIFDIEGFKYKASVDSFFQVNKFQIKNLINLVLKHIDYDKVADLYCGVGLFTIPASKICKEAIGVEISYQAIKDANFNKKLNNLKNVKFYPSSTEKALQIIKYFSPDIVIIDPPRAGLTKEVINQLVNISNLKKIIYVSCDPATLARDVKLFIENGFKIKETNLIDMFPNTYHIESIIVIER</sequence>
<dbReference type="PROSITE" id="PS50926">
    <property type="entry name" value="TRAM"/>
    <property type="match status" value="1"/>
</dbReference>
<evidence type="ECO:0000256" key="4">
    <source>
        <dbReference type="PROSITE-ProRule" id="PRU01024"/>
    </source>
</evidence>
<comment type="similarity">
    <text evidence="4">Belongs to the class I-like SAM-binding methyltransferase superfamily. RNA M5U methyltransferase family.</text>
</comment>
<dbReference type="Gene3D" id="2.40.50.140">
    <property type="entry name" value="Nucleic acid-binding proteins"/>
    <property type="match status" value="1"/>
</dbReference>
<dbReference type="GO" id="GO:0070041">
    <property type="term" value="F:rRNA (uridine-C5-)-methyltransferase activity"/>
    <property type="evidence" value="ECO:0007669"/>
    <property type="project" value="TreeGrafter"/>
</dbReference>
<evidence type="ECO:0000256" key="5">
    <source>
        <dbReference type="PROSITE-ProRule" id="PRU10015"/>
    </source>
</evidence>
<dbReference type="InterPro" id="IPR029063">
    <property type="entry name" value="SAM-dependent_MTases_sf"/>
</dbReference>